<dbReference type="EMBL" id="BBWV01000004">
    <property type="protein sequence ID" value="GAO45277.1"/>
    <property type="molecule type" value="Genomic_DNA"/>
</dbReference>
<dbReference type="OrthoDB" id="9803214at2"/>
<keyword evidence="3 8" id="KW-0560">Oxidoreductase</keyword>
<name>A0A0E9N5N5_9BACT</name>
<dbReference type="RefSeq" id="WP_046371219.1">
    <property type="nucleotide sequence ID" value="NZ_BBWV01000004.1"/>
</dbReference>
<dbReference type="EC" id="1.17.7.3" evidence="8"/>
<sequence length="676" mass="74557">MELYSASLTQYKRLITREVRIGDLSLGNGLPIRIQTMTTTDTMDTEATVLQSIRCIEAGAELVRITAPSKLEAENLLQIRNALHARGYKTPLVADIHFTPNAAEIAARIVEKVRVNPGNYVDKKKFEQIDYTDAEYAEEIERIRDRFTPLVRICKEYGTAMRIGTNHGSLSDRIMSRYGDTPIGMVESAMEFLRICRDERYHQIVLSMKSSNPQVMVQAYRMLVATMQEEFGECYPLHLGVTEAGDAEDGRIKSAVGIGSLLEDGIGDTIRVSLTEDPEFELPVCRDLVKRYGSQIVLPDSNRPVVDAVLPALPENGLPYSPMSYQRRESFAVQNIGAGHVPVVIADLSRVEQITPADLSAVGYRYDEANDKWHIADAAADYIFTGHQTISFPLPGTLRVICYPGSWQLLPESGQQTHFPIYQDSGFATAEKKSAVMNFVMIDAYSDGATLPETWLGQVASDPSVVICLSSTNKNALQSVRRLFISLAERGIRNPVVLITDSYWQTPDEHLIHFATETGGLFLDGMGDGICLGYTASQPLDNVQVTGRTYLPVTSLAAFTNNTAFSILQATRTRISKTEYISCPSCGRTLFDLQETTARIRSVTHHLKGVKIAIMGCIVNGPGEMADADFGYVGSGPGKITLYKGKEVVKRNVNSAVAVEELISLLKENDAWIDAV</sequence>
<feature type="binding site" evidence="8">
    <location>
        <position position="624"/>
    </location>
    <ligand>
        <name>[4Fe-4S] cluster</name>
        <dbReference type="ChEBI" id="CHEBI:49883"/>
    </ligand>
</feature>
<feature type="binding site" evidence="8">
    <location>
        <position position="586"/>
    </location>
    <ligand>
        <name>[4Fe-4S] cluster</name>
        <dbReference type="ChEBI" id="CHEBI:49883"/>
    </ligand>
</feature>
<dbReference type="GO" id="GO:0141197">
    <property type="term" value="F:4-hydroxy-3-methylbut-2-enyl-diphosphate synthase activity (flavodoxin)"/>
    <property type="evidence" value="ECO:0007669"/>
    <property type="project" value="UniProtKB-EC"/>
</dbReference>
<comment type="pathway">
    <text evidence="8">Isoprenoid biosynthesis; isopentenyl diphosphate biosynthesis via DXP pathway; isopentenyl diphosphate from 1-deoxy-D-xylulose 5-phosphate: step 5/6.</text>
</comment>
<evidence type="ECO:0000256" key="5">
    <source>
        <dbReference type="ARBA" id="ARBA00023014"/>
    </source>
</evidence>
<comment type="function">
    <text evidence="8">Converts 2C-methyl-D-erythritol 2,4-cyclodiphosphate (ME-2,4cPP) into 1-hydroxy-2-methyl-2-(E)-butenyl 4-diphosphate.</text>
</comment>
<dbReference type="PIRSF" id="PIRSF037336">
    <property type="entry name" value="IspG_like"/>
    <property type="match status" value="1"/>
</dbReference>
<evidence type="ECO:0000259" key="9">
    <source>
        <dbReference type="Pfam" id="PF04551"/>
    </source>
</evidence>
<dbReference type="InterPro" id="IPR011005">
    <property type="entry name" value="Dihydropteroate_synth-like_sf"/>
</dbReference>
<keyword evidence="12" id="KW-1185">Reference proteome</keyword>
<evidence type="ECO:0000313" key="12">
    <source>
        <dbReference type="Proteomes" id="UP000033121"/>
    </source>
</evidence>
<dbReference type="InterPro" id="IPR017178">
    <property type="entry name" value="IspG_atypical"/>
</dbReference>
<dbReference type="GO" id="GO:0019288">
    <property type="term" value="P:isopentenyl diphosphate biosynthetic process, methylerythritol 4-phosphate pathway"/>
    <property type="evidence" value="ECO:0007669"/>
    <property type="project" value="UniProtKB-UniRule"/>
</dbReference>
<comment type="catalytic activity">
    <reaction evidence="8">
        <text>(2E)-4-hydroxy-3-methylbut-2-enyl diphosphate + oxidized [flavodoxin] + H2O + 2 H(+) = 2-C-methyl-D-erythritol 2,4-cyclic diphosphate + reduced [flavodoxin]</text>
        <dbReference type="Rhea" id="RHEA:43604"/>
        <dbReference type="Rhea" id="RHEA-COMP:10622"/>
        <dbReference type="Rhea" id="RHEA-COMP:10623"/>
        <dbReference type="ChEBI" id="CHEBI:15377"/>
        <dbReference type="ChEBI" id="CHEBI:15378"/>
        <dbReference type="ChEBI" id="CHEBI:57618"/>
        <dbReference type="ChEBI" id="CHEBI:58210"/>
        <dbReference type="ChEBI" id="CHEBI:58483"/>
        <dbReference type="ChEBI" id="CHEBI:128753"/>
        <dbReference type="EC" id="1.17.7.3"/>
    </reaction>
</comment>
<feature type="domain" description="IspG C-terminal" evidence="10">
    <location>
        <begin position="579"/>
        <end position="667"/>
    </location>
</feature>
<dbReference type="GO" id="GO:0005506">
    <property type="term" value="F:iron ion binding"/>
    <property type="evidence" value="ECO:0007669"/>
    <property type="project" value="InterPro"/>
</dbReference>
<evidence type="ECO:0000256" key="7">
    <source>
        <dbReference type="ARBA" id="ARBA00051119"/>
    </source>
</evidence>
<gene>
    <name evidence="8 11" type="primary">ispG</name>
    <name evidence="11" type="ORF">FPE01S_04_05210</name>
</gene>
<proteinExistence type="inferred from homology"/>
<keyword evidence="1 8" id="KW-0004">4Fe-4S</keyword>
<comment type="similarity">
    <text evidence="8">Belongs to the IspG family.</text>
</comment>
<comment type="caution">
    <text evidence="11">The sequence shown here is derived from an EMBL/GenBank/DDBJ whole genome shotgun (WGS) entry which is preliminary data.</text>
</comment>
<feature type="binding site" evidence="8">
    <location>
        <position position="617"/>
    </location>
    <ligand>
        <name>[4Fe-4S] cluster</name>
        <dbReference type="ChEBI" id="CHEBI:49883"/>
    </ligand>
</feature>
<keyword evidence="6 8" id="KW-0414">Isoprene biosynthesis</keyword>
<dbReference type="GO" id="GO:0051539">
    <property type="term" value="F:4 iron, 4 sulfur cluster binding"/>
    <property type="evidence" value="ECO:0007669"/>
    <property type="project" value="UniProtKB-UniRule"/>
</dbReference>
<dbReference type="Gene3D" id="3.20.20.20">
    <property type="entry name" value="Dihydropteroate synthase-like"/>
    <property type="match status" value="1"/>
</dbReference>
<dbReference type="InterPro" id="IPR058579">
    <property type="entry name" value="IspG_C"/>
</dbReference>
<keyword evidence="4 8" id="KW-0408">Iron</keyword>
<dbReference type="Pfam" id="PF26540">
    <property type="entry name" value="GcpE_C"/>
    <property type="match status" value="1"/>
</dbReference>
<evidence type="ECO:0000256" key="6">
    <source>
        <dbReference type="ARBA" id="ARBA00023229"/>
    </source>
</evidence>
<reference evidence="11 12" key="1">
    <citation type="submission" date="2015-04" db="EMBL/GenBank/DDBJ databases">
        <title>Whole genome shotgun sequence of Flavihumibacter petaseus NBRC 106054.</title>
        <authorList>
            <person name="Miyazawa S."/>
            <person name="Hosoyama A."/>
            <person name="Hashimoto M."/>
            <person name="Noguchi M."/>
            <person name="Tsuchikane K."/>
            <person name="Ohji S."/>
            <person name="Yamazoe A."/>
            <person name="Ichikawa N."/>
            <person name="Kimura A."/>
            <person name="Fujita N."/>
        </authorList>
    </citation>
    <scope>NUCLEOTIDE SEQUENCE [LARGE SCALE GENOMIC DNA]</scope>
    <source>
        <strain evidence="11 12">NBRC 106054</strain>
    </source>
</reference>
<evidence type="ECO:0000259" key="10">
    <source>
        <dbReference type="Pfam" id="PF26540"/>
    </source>
</evidence>
<evidence type="ECO:0000313" key="11">
    <source>
        <dbReference type="EMBL" id="GAO45277.1"/>
    </source>
</evidence>
<dbReference type="Gene3D" id="3.30.413.10">
    <property type="entry name" value="Sulfite Reductase Hemoprotein, domain 1"/>
    <property type="match status" value="1"/>
</dbReference>
<dbReference type="NCBIfam" id="TIGR00612">
    <property type="entry name" value="ispG_gcpE"/>
    <property type="match status" value="1"/>
</dbReference>
<feature type="domain" description="IspG TIM-barrel" evidence="9">
    <location>
        <begin position="16"/>
        <end position="285"/>
    </location>
</feature>
<dbReference type="FunFam" id="3.30.413.10:FF:000006">
    <property type="entry name" value="4-hydroxy-3-methylbut-2-en-1-yl diphosphate synthase (flavodoxin)"/>
    <property type="match status" value="1"/>
</dbReference>
<dbReference type="PANTHER" id="PTHR30454:SF0">
    <property type="entry name" value="4-HYDROXY-3-METHYLBUT-2-EN-1-YL DIPHOSPHATE SYNTHASE (FERREDOXIN), CHLOROPLASTIC"/>
    <property type="match status" value="1"/>
</dbReference>
<evidence type="ECO:0000256" key="2">
    <source>
        <dbReference type="ARBA" id="ARBA00022723"/>
    </source>
</evidence>
<dbReference type="FunFam" id="3.20.20.20:FF:000005">
    <property type="entry name" value="4-hydroxy-3-methylbut-2-en-1-yl diphosphate synthase (flavodoxin)"/>
    <property type="match status" value="1"/>
</dbReference>
<keyword evidence="2 8" id="KW-0479">Metal-binding</keyword>
<feature type="binding site" evidence="8">
    <location>
        <position position="583"/>
    </location>
    <ligand>
        <name>[4Fe-4S] cluster</name>
        <dbReference type="ChEBI" id="CHEBI:49883"/>
    </ligand>
</feature>
<protein>
    <recommendedName>
        <fullName evidence="8">4-hydroxy-3-methylbut-2-en-1-yl diphosphate synthase (flavodoxin)</fullName>
        <ecNumber evidence="8">1.17.7.3</ecNumber>
    </recommendedName>
    <alternativeName>
        <fullName evidence="8">1-hydroxy-2-methyl-2-(E)-butenyl 4-diphosphate synthase</fullName>
    </alternativeName>
</protein>
<dbReference type="InterPro" id="IPR058578">
    <property type="entry name" value="IspG_TIM"/>
</dbReference>
<keyword evidence="5 8" id="KW-0411">Iron-sulfur</keyword>
<organism evidence="11 12">
    <name type="scientific">Flavihumibacter petaseus NBRC 106054</name>
    <dbReference type="NCBI Taxonomy" id="1220578"/>
    <lineage>
        <taxon>Bacteria</taxon>
        <taxon>Pseudomonadati</taxon>
        <taxon>Bacteroidota</taxon>
        <taxon>Chitinophagia</taxon>
        <taxon>Chitinophagales</taxon>
        <taxon>Chitinophagaceae</taxon>
        <taxon>Flavihumibacter</taxon>
    </lineage>
</organism>
<dbReference type="STRING" id="1220578.FPE01S_04_05210"/>
<evidence type="ECO:0000256" key="4">
    <source>
        <dbReference type="ARBA" id="ARBA00023004"/>
    </source>
</evidence>
<dbReference type="InterPro" id="IPR045854">
    <property type="entry name" value="NO2/SO3_Rdtase_4Fe4S_sf"/>
</dbReference>
<dbReference type="HAMAP" id="MF_00159">
    <property type="entry name" value="IspG"/>
    <property type="match status" value="1"/>
</dbReference>
<comment type="cofactor">
    <cofactor evidence="8">
        <name>[4Fe-4S] cluster</name>
        <dbReference type="ChEBI" id="CHEBI:49883"/>
    </cofactor>
    <text evidence="8">Binds 1 [4Fe-4S] cluster.</text>
</comment>
<dbReference type="SUPFAM" id="SSF56014">
    <property type="entry name" value="Nitrite and sulphite reductase 4Fe-4S domain-like"/>
    <property type="match status" value="1"/>
</dbReference>
<dbReference type="AlphaFoldDB" id="A0A0E9N5N5"/>
<dbReference type="InterPro" id="IPR004588">
    <property type="entry name" value="IspG_bac-typ"/>
</dbReference>
<dbReference type="Proteomes" id="UP000033121">
    <property type="component" value="Unassembled WGS sequence"/>
</dbReference>
<dbReference type="UniPathway" id="UPA00056">
    <property type="reaction ID" value="UER00096"/>
</dbReference>
<evidence type="ECO:0000256" key="3">
    <source>
        <dbReference type="ARBA" id="ARBA00023002"/>
    </source>
</evidence>
<dbReference type="GO" id="GO:0016114">
    <property type="term" value="P:terpenoid biosynthetic process"/>
    <property type="evidence" value="ECO:0007669"/>
    <property type="project" value="InterPro"/>
</dbReference>
<dbReference type="PANTHER" id="PTHR30454">
    <property type="entry name" value="4-HYDROXY-3-METHYLBUT-2-EN-1-YL DIPHOSPHATE SYNTHASE"/>
    <property type="match status" value="1"/>
</dbReference>
<accession>A0A0E9N5N5</accession>
<evidence type="ECO:0000256" key="8">
    <source>
        <dbReference type="HAMAP-Rule" id="MF_00159"/>
    </source>
</evidence>
<dbReference type="Pfam" id="PF04551">
    <property type="entry name" value="GcpE"/>
    <property type="match status" value="1"/>
</dbReference>
<evidence type="ECO:0000256" key="1">
    <source>
        <dbReference type="ARBA" id="ARBA00022485"/>
    </source>
</evidence>
<dbReference type="GO" id="GO:0046429">
    <property type="term" value="F:4-hydroxy-3-methylbut-2-en-1-yl diphosphate synthase activity (ferredoxin)"/>
    <property type="evidence" value="ECO:0007669"/>
    <property type="project" value="UniProtKB-UniRule"/>
</dbReference>
<comment type="catalytic activity">
    <reaction evidence="7">
        <text>(2E)-4-hydroxy-3-methylbut-2-enyl diphosphate + 2 oxidized [2Fe-2S]-[ferredoxin] + H2O = 2-C-methyl-D-erythritol 2,4-cyclic diphosphate + 2 reduced [2Fe-2S]-[ferredoxin] + H(+)</text>
        <dbReference type="Rhea" id="RHEA:26119"/>
        <dbReference type="Rhea" id="RHEA-COMP:10000"/>
        <dbReference type="Rhea" id="RHEA-COMP:10001"/>
        <dbReference type="ChEBI" id="CHEBI:15377"/>
        <dbReference type="ChEBI" id="CHEBI:15378"/>
        <dbReference type="ChEBI" id="CHEBI:33737"/>
        <dbReference type="ChEBI" id="CHEBI:33738"/>
        <dbReference type="ChEBI" id="CHEBI:58483"/>
        <dbReference type="ChEBI" id="CHEBI:128753"/>
        <dbReference type="EC" id="1.17.7.1"/>
    </reaction>
</comment>